<dbReference type="EMBL" id="BK015797">
    <property type="protein sequence ID" value="DAE25382.1"/>
    <property type="molecule type" value="Genomic_DNA"/>
</dbReference>
<reference evidence="1" key="1">
    <citation type="journal article" date="2021" name="Proc. Natl. Acad. Sci. U.S.A.">
        <title>A Catalog of Tens of Thousands of Viruses from Human Metagenomes Reveals Hidden Associations with Chronic Diseases.</title>
        <authorList>
            <person name="Tisza M.J."/>
            <person name="Buck C.B."/>
        </authorList>
    </citation>
    <scope>NUCLEOTIDE SEQUENCE</scope>
    <source>
        <strain evidence="1">Ct6d71</strain>
    </source>
</reference>
<protein>
    <submittedName>
        <fullName evidence="1">Uncharacterized protein</fullName>
    </submittedName>
</protein>
<proteinExistence type="predicted"/>
<accession>A0A8S5R1N4</accession>
<sequence>MFLLKLEEVQQNVDFTKVERLLEQHVFSVEEFGKTWYSLEDLCKYFEIKQEDYLDIMSELWHVDEQFEPYGDENLGWIVQKDELVLATNFEEVCALIYYGASEEKRREVSF</sequence>
<evidence type="ECO:0000313" key="1">
    <source>
        <dbReference type="EMBL" id="DAE25382.1"/>
    </source>
</evidence>
<organism evidence="1">
    <name type="scientific">Siphoviridae sp. ct6d71</name>
    <dbReference type="NCBI Taxonomy" id="2826298"/>
    <lineage>
        <taxon>Viruses</taxon>
        <taxon>Duplodnaviria</taxon>
        <taxon>Heunggongvirae</taxon>
        <taxon>Uroviricota</taxon>
        <taxon>Caudoviricetes</taxon>
    </lineage>
</organism>
<name>A0A8S5R1N4_9CAUD</name>